<evidence type="ECO:0000259" key="2">
    <source>
        <dbReference type="PROSITE" id="PS51208"/>
    </source>
</evidence>
<dbReference type="InterPro" id="IPR030895">
    <property type="entry name" value="T5SS_PEPC_rpt"/>
</dbReference>
<dbReference type="CDD" id="cd01344">
    <property type="entry name" value="PL2_Passenger_AT"/>
    <property type="match status" value="1"/>
</dbReference>
<accession>A0ABS8HJX0</accession>
<keyword evidence="4" id="KW-1185">Reference proteome</keyword>
<dbReference type="InterPro" id="IPR051551">
    <property type="entry name" value="Autotransporter_adhesion"/>
</dbReference>
<dbReference type="SUPFAM" id="SSF51126">
    <property type="entry name" value="Pectin lyase-like"/>
    <property type="match status" value="2"/>
</dbReference>
<dbReference type="Gene3D" id="2.40.128.130">
    <property type="entry name" value="Autotransporter beta-domain"/>
    <property type="match status" value="1"/>
</dbReference>
<dbReference type="InterPro" id="IPR043990">
    <property type="entry name" value="AC_1"/>
</dbReference>
<dbReference type="PANTHER" id="PTHR35037">
    <property type="entry name" value="C-TERMINAL REGION OF AIDA-LIKE PROTEIN"/>
    <property type="match status" value="1"/>
</dbReference>
<dbReference type="SUPFAM" id="SSF103515">
    <property type="entry name" value="Autotransporter"/>
    <property type="match status" value="1"/>
</dbReference>
<dbReference type="InterPro" id="IPR036709">
    <property type="entry name" value="Autotransporte_beta_dom_sf"/>
</dbReference>
<keyword evidence="1" id="KW-0732">Signal</keyword>
<feature type="domain" description="Autotransporter" evidence="2">
    <location>
        <begin position="2199"/>
        <end position="2477"/>
    </location>
</feature>
<dbReference type="InterPro" id="IPR006315">
    <property type="entry name" value="OM_autotransptr_brl_dom"/>
</dbReference>
<dbReference type="Proteomes" id="UP001199206">
    <property type="component" value="Unassembled WGS sequence"/>
</dbReference>
<dbReference type="NCBIfam" id="TIGR04393">
    <property type="entry name" value="rpt_T5SS_PEPC"/>
    <property type="match status" value="6"/>
</dbReference>
<organism evidence="3 4">
    <name type="scientific">Xanthomonas cassavae CFBP 4642</name>
    <dbReference type="NCBI Taxonomy" id="1219375"/>
    <lineage>
        <taxon>Bacteria</taxon>
        <taxon>Pseudomonadati</taxon>
        <taxon>Pseudomonadota</taxon>
        <taxon>Gammaproteobacteria</taxon>
        <taxon>Lysobacterales</taxon>
        <taxon>Lysobacteraceae</taxon>
        <taxon>Xanthomonas</taxon>
    </lineage>
</organism>
<dbReference type="InterPro" id="IPR013425">
    <property type="entry name" value="Autotrns_rpt"/>
</dbReference>
<dbReference type="Pfam" id="PF18883">
    <property type="entry name" value="AC_1"/>
    <property type="match status" value="1"/>
</dbReference>
<proteinExistence type="predicted"/>
<dbReference type="EMBL" id="JAJGQJ010000099">
    <property type="protein sequence ID" value="MCC4622489.1"/>
    <property type="molecule type" value="Genomic_DNA"/>
</dbReference>
<dbReference type="PROSITE" id="PS51208">
    <property type="entry name" value="AUTOTRANSPORTER"/>
    <property type="match status" value="1"/>
</dbReference>
<reference evidence="3 4" key="1">
    <citation type="submission" date="2021-10" db="EMBL/GenBank/DDBJ databases">
        <title>Genome sequencing of Xanthomonas strains from NCPPB.</title>
        <authorList>
            <person name="Hussein R."/>
            <person name="Harrison J."/>
            <person name="Studholme D.J."/>
            <person name="Vicente J."/>
            <person name="Grant M."/>
        </authorList>
    </citation>
    <scope>NUCLEOTIDE SEQUENCE [LARGE SCALE GENOMIC DNA]</scope>
    <source>
        <strain evidence="3 4">NCPPB 101</strain>
    </source>
</reference>
<dbReference type="PANTHER" id="PTHR35037:SF3">
    <property type="entry name" value="C-TERMINAL REGION OF AIDA-LIKE PROTEIN"/>
    <property type="match status" value="1"/>
</dbReference>
<evidence type="ECO:0000313" key="4">
    <source>
        <dbReference type="Proteomes" id="UP001199206"/>
    </source>
</evidence>
<dbReference type="InterPro" id="IPR012332">
    <property type="entry name" value="Autotransporter_pectin_lyase_C"/>
</dbReference>
<evidence type="ECO:0000256" key="1">
    <source>
        <dbReference type="ARBA" id="ARBA00022729"/>
    </source>
</evidence>
<gene>
    <name evidence="3" type="ORF">LL965_21405</name>
</gene>
<dbReference type="NCBIfam" id="TIGR02601">
    <property type="entry name" value="autotrns_rpt"/>
    <property type="match status" value="1"/>
</dbReference>
<dbReference type="InterPro" id="IPR005546">
    <property type="entry name" value="Autotransporte_beta"/>
</dbReference>
<dbReference type="Gene3D" id="2.160.20.20">
    <property type="match status" value="1"/>
</dbReference>
<dbReference type="RefSeq" id="WP_228325828.1">
    <property type="nucleotide sequence ID" value="NZ_CAWQPJ010000187.1"/>
</dbReference>
<comment type="caution">
    <text evidence="3">The sequence shown here is derived from an EMBL/GenBank/DDBJ whole genome shotgun (WGS) entry which is preliminary data.</text>
</comment>
<dbReference type="NCBIfam" id="TIGR01414">
    <property type="entry name" value="autotrans_barl"/>
    <property type="match status" value="1"/>
</dbReference>
<dbReference type="SMART" id="SM00869">
    <property type="entry name" value="Autotransporter"/>
    <property type="match status" value="1"/>
</dbReference>
<sequence length="2477" mass="241652">MAAIVTVTGDQVYAPGLFAAGDRLFIGQDVDSSLLINNDAVPVLAYLKLGGAAGVKGGLTLSGVGSNLDLSSSDGVLVLGDIGEVGTGNLTINEGGTLSVGGGAFAHEFSLGSKSSGDGTLTVSGAGSSFDVRGGTSVVVGDAGTGTLNIESGGTVTVGSYGISLGAQSTGLGTVTVSGTGSSLHDSGAISIGSVGQGALNVEDGGAIELDGARAVYVGDAGTGTLNIESGGTVTVGSYGIALGAQSTGLGTVTVSGTGSSLHDSGVMSIGSVGQGAVNVESGGTVTVGSYGIALGAQSTGFGAVTVSGTGSSLHSSHAMSIGSVGQGAVNVEDGGAIELKGASPVYVGDAGTGTLNIESGGTVTVGSYGIALGAQSTGFGTVTVSGTGSLLHSSHAMNIGSVGQGAVNVEDGGAIELDGAVAVHVGDAGTGTLNIESGGTVTVGGYGIDLGAQSTGSGTVTVSGTESSLHSKGVVMVGKAGVGSLNVGDGGKFATDGTLTLGSTDGSSGTLVIGAAAGNMAVASGTVDTGDGDIHVGAGTGNLIFNHTDSNYDFSKNLVVATGGTLNLNVLSGATTLTTNAWAGNTALNGGTLRLGNSASLGAGDLTFNGGTLDLGTDSTVHQVATLRLNSGTLRYDPSTSTSVALTEATTGNWFDNKYAFAQGLISATTLIGSPDALSLEGSGDDGLLRAAIHGSDGSSIGTGAWQSKLAQQDTTLGIAIKLQSVAIDQGKALSLDLVDAGSTAATFGATLTGDGGVSLDAEGGTMTFGNALNTYAGTTALTGGSIDLATDNALGRTSALSLGSSSTLNLGGHRQTVGRVDAAAGSTLSLGGGTLSLGGGTLDGSLAGGGSLAFTGGSTAISGANAGLDAAVNIASSATVTLSQGSGLGTGSVTLGGVLALQGDEATTFANALSGNGSLDMAAGSPDTAVTLSGLDAFTGTVNLVKGHYTLDATSSPMLDKATVVSGAGNLLTVGTATTGALGLAGGTLDLADQTPVTVKSLSMSGGTIAADLTGIAQGQINTQDLLTSGDSIERTLIHADAGLSGSASNLTLKDSNDAALEPLSAELKDGAGGSVGLGSWGLKLAQVSNDLNVAWGLQGVNLYQGRVLALNLADSGATEGTFDAALSGMGGVSLDAAGGSMTFGNATNTYTGVTTLKAGTVDLSTDNALGATSGLSLAADASLHLNGHTQAVGQLTTAANSSLTLGGGALSVSGGTVDGSLSGTGALTFADGNTLITGANGGLQSAVRVARTASVTLSQGNGLGGGDLALDGALVLGGATQNTLSNVVAGDGSLTSTGEWVLDHDNAFSGGTTVSAGSLALLTSAAAGTGGIVNNALLTLEGTSDATLNNALSGNGRLVKSGTNAWTVAQDNPSFDGAVSVATGALVLKTANALGAASIDNAAALRLSGVSGTLNNAVTGAGQLTATDGTQVVMDGLAAFSGTLSVDSGSQVSTTDVSNVTSGIIDGRLAVAAAAGQDLTLGHAWQGSGALDLSAGSADATFHLSGLDAFAGTVNLAKGHYTLDVDGSAMLGHATLVSGVGSTVTLGTNATGALGLAGGTLDLVDQEPLTAQSFNMTSGTIAADLSSLSAGQSNTNDLFTSGDQVRSTLIHTVAGGLSGSASNLTLVDRQGTSLNPLVEDIKGSGGDVIGQGSWGLKLSQQSDDLDVAWGLRSMDVYDGKVLALNLADSGATTATFDAALSGSGGVLIDATGGTLTYGNAVNTYTGSTSLTAGTVDLATDNALGATSHVSLTEGTALNLQGHTQAVGALDSAAGSVLDLGGGTFGVGGGTIAGALAGSGTLNFTGGSTAISSGNAGLSAVVDVAPAATVTLSKVTGLGSGPIAIGGLLALQDVNGVLTNALSGLGTLSIDPSDVTLSGDNRGFTGVMRVADAASVLRVRTPENLGDASVANAGTLVVDTSTDWSLANPVTGNGNFIKDGVGTLTVGPSLQSTGTTTVDAGTLILGQGSGGASLIQVNAGATLAAVDAISSPVVNQGTLQGLSAAEASDQASRDLRFDAGLTNAGLLDISTVGGASDPGSSVTVRGGYVGNSGAVRLRTVLGGDAAATDRLVIDGGQATGSTSLIVENAGGVGAKTSMGIDVVKTTNGATTANDAFSLDSRSTGYRQQYGTIAAGAYDYTLKRGGNGGVADDWYLVSKSNFRPEVGTYLANRRAASSLFDVSVQERMGRASDRSHGNTDDDHGLWAYASGGTVSYAETHGEDITLDSSRFLTGINAYRADMGANGTIRVGAMAGYGRVSTSSRQASTSLRSDGTVKGVTGGVYGAWFANGQEPVGAYVNGELRYGSYRNVVHGEGLGEERYDASDVAMSFETGYGFRLNDAPGRSVYLEPRVRVIYDRFHQADHTEISTASQVVANQPDNVAYSVGLGLHGSFGAPGRQLQPFASLDWYRSSRPGSVSIDDLRVDSEAARSHFEVKTGATAELRNNLSAWAGLGLQVGPQKYDGVSLQAGLRYVW</sequence>
<protein>
    <submittedName>
        <fullName evidence="3">Autotransporter outer membrane beta-barrel domain-containing protein</fullName>
    </submittedName>
</protein>
<evidence type="ECO:0000313" key="3">
    <source>
        <dbReference type="EMBL" id="MCC4622489.1"/>
    </source>
</evidence>
<dbReference type="InterPro" id="IPR011050">
    <property type="entry name" value="Pectin_lyase_fold/virulence"/>
</dbReference>
<name>A0ABS8HJX0_9XANT</name>